<proteinExistence type="predicted"/>
<dbReference type="Proteomes" id="UP000541185">
    <property type="component" value="Unassembled WGS sequence"/>
</dbReference>
<dbReference type="InterPro" id="IPR046545">
    <property type="entry name" value="DUF6806"/>
</dbReference>
<reference evidence="2 3" key="1">
    <citation type="submission" date="2020-04" db="EMBL/GenBank/DDBJ databases">
        <title>Ramlibacter sp. G-1-2-2 isolated from soil.</title>
        <authorList>
            <person name="Dahal R.H."/>
        </authorList>
    </citation>
    <scope>NUCLEOTIDE SEQUENCE [LARGE SCALE GENOMIC DNA]</scope>
    <source>
        <strain evidence="2 3">G-1-2-2</strain>
    </source>
</reference>
<feature type="compositionally biased region" description="Gly residues" evidence="1">
    <location>
        <begin position="190"/>
        <end position="200"/>
    </location>
</feature>
<gene>
    <name evidence="2" type="ORF">HHL11_15585</name>
</gene>
<feature type="region of interest" description="Disordered" evidence="1">
    <location>
        <begin position="182"/>
        <end position="209"/>
    </location>
</feature>
<keyword evidence="3" id="KW-1185">Reference proteome</keyword>
<organism evidence="2 3">
    <name type="scientific">Ramlibacter agri</name>
    <dbReference type="NCBI Taxonomy" id="2728837"/>
    <lineage>
        <taxon>Bacteria</taxon>
        <taxon>Pseudomonadati</taxon>
        <taxon>Pseudomonadota</taxon>
        <taxon>Betaproteobacteria</taxon>
        <taxon>Burkholderiales</taxon>
        <taxon>Comamonadaceae</taxon>
        <taxon>Ramlibacter</taxon>
    </lineage>
</organism>
<comment type="caution">
    <text evidence="2">The sequence shown here is derived from an EMBL/GenBank/DDBJ whole genome shotgun (WGS) entry which is preliminary data.</text>
</comment>
<evidence type="ECO:0000313" key="2">
    <source>
        <dbReference type="EMBL" id="NML45175.1"/>
    </source>
</evidence>
<dbReference type="EMBL" id="JABBFX010000001">
    <property type="protein sequence ID" value="NML45175.1"/>
    <property type="molecule type" value="Genomic_DNA"/>
</dbReference>
<sequence>MSQYDAPFEIHVHGDVPLRSGVTYAQLQEALKPLWAYAGAKSLADGAESAYEEEPGIKFDAQEHLLTMCWTVAGDEDFRQQLDEMCMSLNELAEEGAAIEVTFYDAEFDEEEAEPEEEARDDFLMLFVGPTPAAIMQVQRDLLVQDVVSLMERHFDASELNGVVGEVDKLFSQRFDALVSSLELGKPPRGSGGGSGGGHGGGRRPRHLH</sequence>
<dbReference type="AlphaFoldDB" id="A0A848H2Y5"/>
<accession>A0A848H2Y5</accession>
<name>A0A848H2Y5_9BURK</name>
<evidence type="ECO:0000256" key="1">
    <source>
        <dbReference type="SAM" id="MobiDB-lite"/>
    </source>
</evidence>
<evidence type="ECO:0000313" key="3">
    <source>
        <dbReference type="Proteomes" id="UP000541185"/>
    </source>
</evidence>
<protein>
    <submittedName>
        <fullName evidence="2">Uncharacterized protein</fullName>
    </submittedName>
</protein>
<dbReference type="Pfam" id="PF20621">
    <property type="entry name" value="DUF6806"/>
    <property type="match status" value="1"/>
</dbReference>
<dbReference type="RefSeq" id="WP_169419261.1">
    <property type="nucleotide sequence ID" value="NZ_JABBFX010000001.1"/>
</dbReference>